<dbReference type="Proteomes" id="UP000050430">
    <property type="component" value="Unassembled WGS sequence"/>
</dbReference>
<dbReference type="Pfam" id="PF06289">
    <property type="entry name" value="FlbD"/>
    <property type="match status" value="1"/>
</dbReference>
<reference evidence="1 2" key="1">
    <citation type="submission" date="2015-07" db="EMBL/GenBank/DDBJ databases">
        <title>Genome sequence of Leptolinea tardivitalis DSM 16556.</title>
        <authorList>
            <person name="Hemp J."/>
            <person name="Ward L.M."/>
            <person name="Pace L.A."/>
            <person name="Fischer W.W."/>
        </authorList>
    </citation>
    <scope>NUCLEOTIDE SEQUENCE [LARGE SCALE GENOMIC DNA]</scope>
    <source>
        <strain evidence="1 2">YMTK-2</strain>
    </source>
</reference>
<evidence type="ECO:0008006" key="3">
    <source>
        <dbReference type="Google" id="ProtNLM"/>
    </source>
</evidence>
<gene>
    <name evidence="1" type="ORF">ADM99_12340</name>
</gene>
<dbReference type="AlphaFoldDB" id="A0A0P6WQI4"/>
<organism evidence="1 2">
    <name type="scientific">Leptolinea tardivitalis</name>
    <dbReference type="NCBI Taxonomy" id="229920"/>
    <lineage>
        <taxon>Bacteria</taxon>
        <taxon>Bacillati</taxon>
        <taxon>Chloroflexota</taxon>
        <taxon>Anaerolineae</taxon>
        <taxon>Anaerolineales</taxon>
        <taxon>Anaerolineaceae</taxon>
        <taxon>Leptolinea</taxon>
    </lineage>
</organism>
<dbReference type="EMBL" id="LGCK01000012">
    <property type="protein sequence ID" value="KPL71063.1"/>
    <property type="molecule type" value="Genomic_DNA"/>
</dbReference>
<sequence>MIALTRLNGTKYYLNADLIVTVEGTPDTVISLTNGTKFVVKDRPEEVVHLIIEYQKLVHNTAKELVRGE</sequence>
<comment type="caution">
    <text evidence="1">The sequence shown here is derived from an EMBL/GenBank/DDBJ whole genome shotgun (WGS) entry which is preliminary data.</text>
</comment>
<dbReference type="RefSeq" id="WP_062422801.1">
    <property type="nucleotide sequence ID" value="NZ_BBYA01000011.1"/>
</dbReference>
<dbReference type="STRING" id="229920.ADM99_12340"/>
<keyword evidence="2" id="KW-1185">Reference proteome</keyword>
<dbReference type="OrthoDB" id="9799862at2"/>
<dbReference type="InterPro" id="IPR009384">
    <property type="entry name" value="SwrD-like"/>
</dbReference>
<name>A0A0P6WQI4_9CHLR</name>
<proteinExistence type="predicted"/>
<evidence type="ECO:0000313" key="1">
    <source>
        <dbReference type="EMBL" id="KPL71063.1"/>
    </source>
</evidence>
<dbReference type="PANTHER" id="PTHR39185:SF1">
    <property type="entry name" value="SWARMING MOTILITY PROTEIN SWRD"/>
    <property type="match status" value="1"/>
</dbReference>
<evidence type="ECO:0000313" key="2">
    <source>
        <dbReference type="Proteomes" id="UP000050430"/>
    </source>
</evidence>
<protein>
    <recommendedName>
        <fullName evidence="3">Flagellar protein FlbD</fullName>
    </recommendedName>
</protein>
<accession>A0A0P6WQI4</accession>
<dbReference type="PANTHER" id="PTHR39185">
    <property type="entry name" value="SWARMING MOTILITY PROTEIN SWRD"/>
    <property type="match status" value="1"/>
</dbReference>